<dbReference type="InterPro" id="IPR025948">
    <property type="entry name" value="HTH-like_dom"/>
</dbReference>
<dbReference type="Proteomes" id="UP000220397">
    <property type="component" value="Unassembled WGS sequence"/>
</dbReference>
<feature type="domain" description="HTH-like" evidence="1">
    <location>
        <begin position="2"/>
        <end position="33"/>
    </location>
</feature>
<dbReference type="EMBL" id="NTUS01000188">
    <property type="protein sequence ID" value="PFA85388.1"/>
    <property type="molecule type" value="Genomic_DNA"/>
</dbReference>
<evidence type="ECO:0000259" key="1">
    <source>
        <dbReference type="Pfam" id="PF13276"/>
    </source>
</evidence>
<name>A0A9X6V561_BACTU</name>
<comment type="caution">
    <text evidence="2">The sequence shown here is derived from an EMBL/GenBank/DDBJ whole genome shotgun (WGS) entry which is preliminary data.</text>
</comment>
<evidence type="ECO:0000313" key="2">
    <source>
        <dbReference type="EMBL" id="PFA85388.1"/>
    </source>
</evidence>
<dbReference type="RefSeq" id="WP_098369194.1">
    <property type="nucleotide sequence ID" value="NZ_JARSYC010000212.1"/>
</dbReference>
<protein>
    <recommendedName>
        <fullName evidence="1">HTH-like domain-containing protein</fullName>
    </recommendedName>
</protein>
<dbReference type="Pfam" id="PF13276">
    <property type="entry name" value="HTH_21"/>
    <property type="match status" value="1"/>
</dbReference>
<sequence>MECHKKLRGIYGYRRVQVWLKATYNLHLNHKRI</sequence>
<accession>A0A9X6V561</accession>
<evidence type="ECO:0000313" key="3">
    <source>
        <dbReference type="Proteomes" id="UP000220397"/>
    </source>
</evidence>
<organism evidence="2 3">
    <name type="scientific">Bacillus thuringiensis</name>
    <dbReference type="NCBI Taxonomy" id="1428"/>
    <lineage>
        <taxon>Bacteria</taxon>
        <taxon>Bacillati</taxon>
        <taxon>Bacillota</taxon>
        <taxon>Bacilli</taxon>
        <taxon>Bacillales</taxon>
        <taxon>Bacillaceae</taxon>
        <taxon>Bacillus</taxon>
        <taxon>Bacillus cereus group</taxon>
    </lineage>
</organism>
<reference evidence="2 3" key="1">
    <citation type="submission" date="2017-09" db="EMBL/GenBank/DDBJ databases">
        <title>Large-scale bioinformatics analysis of Bacillus genomes uncovers conserved roles of natural products in bacterial physiology.</title>
        <authorList>
            <consortium name="Agbiome Team Llc"/>
            <person name="Bleich R.M."/>
            <person name="Kirk G.J."/>
            <person name="Santa Maria K.C."/>
            <person name="Allen S.E."/>
            <person name="Farag S."/>
            <person name="Shank E.A."/>
            <person name="Bowers A."/>
        </authorList>
    </citation>
    <scope>NUCLEOTIDE SEQUENCE [LARGE SCALE GENOMIC DNA]</scope>
    <source>
        <strain evidence="2 3">AFS015413</strain>
    </source>
</reference>
<gene>
    <name evidence="2" type="ORF">CN398_31950</name>
</gene>
<dbReference type="AlphaFoldDB" id="A0A9X6V561"/>
<proteinExistence type="predicted"/>